<evidence type="ECO:0000313" key="7">
    <source>
        <dbReference type="Proteomes" id="UP000036471"/>
    </source>
</evidence>
<reference evidence="6 7" key="1">
    <citation type="submission" date="2014-11" db="EMBL/GenBank/DDBJ databases">
        <title>Comparative genomics of Methylobacterium species.</title>
        <authorList>
            <person name="Chaudhry V."/>
            <person name="Patil P.B."/>
        </authorList>
    </citation>
    <scope>NUCLEOTIDE SEQUENCE [LARGE SCALE GENOMIC DNA]</scope>
    <source>
        <strain evidence="6 7">SE3.6</strain>
    </source>
</reference>
<gene>
    <name evidence="6" type="ORF">QR79_08140</name>
</gene>
<dbReference type="Proteomes" id="UP000036471">
    <property type="component" value="Unassembled WGS sequence"/>
</dbReference>
<dbReference type="SUPFAM" id="SSF51679">
    <property type="entry name" value="Bacterial luciferase-like"/>
    <property type="match status" value="1"/>
</dbReference>
<keyword evidence="4" id="KW-0503">Monooxygenase</keyword>
<keyword evidence="7" id="KW-1185">Reference proteome</keyword>
<evidence type="ECO:0000259" key="5">
    <source>
        <dbReference type="Pfam" id="PF00296"/>
    </source>
</evidence>
<evidence type="ECO:0000256" key="3">
    <source>
        <dbReference type="ARBA" id="ARBA00023002"/>
    </source>
</evidence>
<dbReference type="PANTHER" id="PTHR42847">
    <property type="entry name" value="ALKANESULFONATE MONOOXYGENASE"/>
    <property type="match status" value="1"/>
</dbReference>
<evidence type="ECO:0000313" key="6">
    <source>
        <dbReference type="EMBL" id="KMO25327.1"/>
    </source>
</evidence>
<keyword evidence="1" id="KW-0285">Flavoprotein</keyword>
<name>A0ABR5HFI2_9HYPH</name>
<keyword evidence="2" id="KW-0288">FMN</keyword>
<evidence type="ECO:0000256" key="4">
    <source>
        <dbReference type="ARBA" id="ARBA00023033"/>
    </source>
</evidence>
<sequence>MTLIHPPGALVGKSRHGKSGFASPTDFPDSPLSRALAEPLLLGLFLPIQAGGWTASTLPRTTDWSFDYNRDLVLEAERLGFDLVFALSQWLPKGGYGGVLDGQALDSFTSIAALSALTRRILLVATMHVLYGPWHPLHLAKFGATLDHISGGRFGFNVVTGHRAVEHEMFGWPRIEHDRRYALAAEFVEVVQRLWQDDEPFSFTGESSWRLGEGFVTPKPRYGRPILVNATGSEAGIAFAGRYSDIVFVTSPAGADIDSALQALPDHTARVKAAARGFGREVRTLINPLVICRETEAEAWAYADAIVAHADPRSPKGFRTLDSDAQAWKGREGRADPYAAIGGNIRVIGSPEQVVEQFAALKRAGIDGLQLSFYDFKPDLAFFGERVLPLMRQAGLRAAPAALAA</sequence>
<evidence type="ECO:0000256" key="2">
    <source>
        <dbReference type="ARBA" id="ARBA00022643"/>
    </source>
</evidence>
<dbReference type="CDD" id="cd01094">
    <property type="entry name" value="Alkanesulfonate_monoxygenase"/>
    <property type="match status" value="1"/>
</dbReference>
<dbReference type="EMBL" id="JTHG01000058">
    <property type="protein sequence ID" value="KMO25327.1"/>
    <property type="molecule type" value="Genomic_DNA"/>
</dbReference>
<dbReference type="InterPro" id="IPR036661">
    <property type="entry name" value="Luciferase-like_sf"/>
</dbReference>
<dbReference type="PANTHER" id="PTHR42847:SF4">
    <property type="entry name" value="ALKANESULFONATE MONOOXYGENASE-RELATED"/>
    <property type="match status" value="1"/>
</dbReference>
<protein>
    <submittedName>
        <fullName evidence="6">Luciferase</fullName>
    </submittedName>
</protein>
<organism evidence="6 7">
    <name type="scientific">Methylobacterium indicum</name>
    <dbReference type="NCBI Taxonomy" id="1775910"/>
    <lineage>
        <taxon>Bacteria</taxon>
        <taxon>Pseudomonadati</taxon>
        <taxon>Pseudomonadota</taxon>
        <taxon>Alphaproteobacteria</taxon>
        <taxon>Hyphomicrobiales</taxon>
        <taxon>Methylobacteriaceae</taxon>
        <taxon>Methylobacterium</taxon>
    </lineage>
</organism>
<dbReference type="InterPro" id="IPR050172">
    <property type="entry name" value="SsuD_RutA_monooxygenase"/>
</dbReference>
<accession>A0ABR5HFI2</accession>
<dbReference type="InterPro" id="IPR011251">
    <property type="entry name" value="Luciferase-like_dom"/>
</dbReference>
<dbReference type="RefSeq" id="WP_048428532.1">
    <property type="nucleotide sequence ID" value="NZ_JTHF01000127.1"/>
</dbReference>
<comment type="caution">
    <text evidence="6">The sequence shown here is derived from an EMBL/GenBank/DDBJ whole genome shotgun (WGS) entry which is preliminary data.</text>
</comment>
<evidence type="ECO:0000256" key="1">
    <source>
        <dbReference type="ARBA" id="ARBA00022630"/>
    </source>
</evidence>
<feature type="domain" description="Luciferase-like" evidence="5">
    <location>
        <begin position="43"/>
        <end position="367"/>
    </location>
</feature>
<keyword evidence="3" id="KW-0560">Oxidoreductase</keyword>
<dbReference type="Gene3D" id="3.20.20.30">
    <property type="entry name" value="Luciferase-like domain"/>
    <property type="match status" value="1"/>
</dbReference>
<proteinExistence type="predicted"/>
<dbReference type="Pfam" id="PF00296">
    <property type="entry name" value="Bac_luciferase"/>
    <property type="match status" value="1"/>
</dbReference>